<name>M5TZY5_9BACT</name>
<feature type="domain" description="GIY-YIG" evidence="1">
    <location>
        <begin position="195"/>
        <end position="284"/>
    </location>
</feature>
<dbReference type="AlphaFoldDB" id="M5TZY5"/>
<comment type="caution">
    <text evidence="2">The sequence shown here is derived from an EMBL/GenBank/DDBJ whole genome shotgun (WGS) entry which is preliminary data.</text>
</comment>
<evidence type="ECO:0000259" key="1">
    <source>
        <dbReference type="PROSITE" id="PS50164"/>
    </source>
</evidence>
<dbReference type="PROSITE" id="PS50164">
    <property type="entry name" value="GIY_YIG"/>
    <property type="match status" value="1"/>
</dbReference>
<evidence type="ECO:0000313" key="2">
    <source>
        <dbReference type="EMBL" id="EMI54772.1"/>
    </source>
</evidence>
<keyword evidence="3" id="KW-1185">Reference proteome</keyword>
<dbReference type="EMBL" id="ANOH01000262">
    <property type="protein sequence ID" value="EMI54772.1"/>
    <property type="molecule type" value="Genomic_DNA"/>
</dbReference>
<reference evidence="2 3" key="1">
    <citation type="journal article" date="2013" name="Mar. Genomics">
        <title>Expression of sulfatases in Rhodopirellula baltica and the diversity of sulfatases in the genus Rhodopirellula.</title>
        <authorList>
            <person name="Wegner C.E."/>
            <person name="Richter-Heitmann T."/>
            <person name="Klindworth A."/>
            <person name="Klockow C."/>
            <person name="Richter M."/>
            <person name="Achstetter T."/>
            <person name="Glockner F.O."/>
            <person name="Harder J."/>
        </authorList>
    </citation>
    <scope>NUCLEOTIDE SEQUENCE [LARGE SCALE GENOMIC DNA]</scope>
    <source>
        <strain evidence="2 3">SM41</strain>
    </source>
</reference>
<evidence type="ECO:0000313" key="3">
    <source>
        <dbReference type="Proteomes" id="UP000011885"/>
    </source>
</evidence>
<proteinExistence type="predicted"/>
<dbReference type="InterPro" id="IPR000305">
    <property type="entry name" value="GIY-YIG_endonuc"/>
</dbReference>
<dbReference type="SUPFAM" id="SSF82771">
    <property type="entry name" value="GIY-YIG endonuclease"/>
    <property type="match status" value="1"/>
</dbReference>
<protein>
    <submittedName>
        <fullName evidence="2">Excinuclease ABC subunit C</fullName>
    </submittedName>
</protein>
<dbReference type="PATRIC" id="fig|1263870.3.peg.4011"/>
<dbReference type="Proteomes" id="UP000011885">
    <property type="component" value="Unassembled WGS sequence"/>
</dbReference>
<dbReference type="Pfam" id="PF01541">
    <property type="entry name" value="GIY-YIG"/>
    <property type="match status" value="1"/>
</dbReference>
<accession>M5TZY5</accession>
<organism evidence="2 3">
    <name type="scientific">Rhodopirellula sallentina SM41</name>
    <dbReference type="NCBI Taxonomy" id="1263870"/>
    <lineage>
        <taxon>Bacteria</taxon>
        <taxon>Pseudomonadati</taxon>
        <taxon>Planctomycetota</taxon>
        <taxon>Planctomycetia</taxon>
        <taxon>Pirellulales</taxon>
        <taxon>Pirellulaceae</taxon>
        <taxon>Rhodopirellula</taxon>
    </lineage>
</organism>
<sequence>MWLAGLACLMTLNAVVGDEPATRSFSVEEIRDAFATTHEGYSSDELVISDRLREAFLQRLAIDPADPEQFAEQAAALHFLLKVRKSGKLNVRATRRNSVDVSIWSDTAEIAIRTVLDRHQVSIDDVLCDPRLRAELQDEATAIGQDAPPELIRKAVLRLRKIRRLRPELVLRVADWQTQVLTFDLDGIDLDSIPSQPGVYLFRSEEGYLYIGEAENLATRIAQHLDGSHNRGLANRLSLAAADGHPPVTLELHAFAKDSPGSKTVMRRAYESELIRSREPKFNLRP</sequence>
<dbReference type="Gene3D" id="3.40.1440.10">
    <property type="entry name" value="GIY-YIG endonuclease"/>
    <property type="match status" value="1"/>
</dbReference>
<gene>
    <name evidence="2" type="ORF">RSSM_03781</name>
</gene>
<dbReference type="InterPro" id="IPR035901">
    <property type="entry name" value="GIY-YIG_endonuc_sf"/>
</dbReference>